<organism evidence="1 2">
    <name type="scientific">Hyalomma asiaticum</name>
    <name type="common">Tick</name>
    <dbReference type="NCBI Taxonomy" id="266040"/>
    <lineage>
        <taxon>Eukaryota</taxon>
        <taxon>Metazoa</taxon>
        <taxon>Ecdysozoa</taxon>
        <taxon>Arthropoda</taxon>
        <taxon>Chelicerata</taxon>
        <taxon>Arachnida</taxon>
        <taxon>Acari</taxon>
        <taxon>Parasitiformes</taxon>
        <taxon>Ixodida</taxon>
        <taxon>Ixodoidea</taxon>
        <taxon>Ixodidae</taxon>
        <taxon>Hyalomminae</taxon>
        <taxon>Hyalomma</taxon>
    </lineage>
</organism>
<proteinExistence type="predicted"/>
<name>A0ACB7SMP2_HYAAI</name>
<protein>
    <submittedName>
        <fullName evidence="1">Uncharacterized protein</fullName>
    </submittedName>
</protein>
<sequence>MILWHQVMLLRIASEFVSDGHMDFPATSRRSLFFATNAWFFARRKGLVLLLLVVFVVATPSLEVSIQNRFEQPSARALRQQSPRGASQGTSTNTTTTTTTLTAAGMASGSHAVPLEIGRNVLGPEYKSYDRAGEAAPRKLCKKRPGHLMAKEVPELNLLEPFFLHVKPGGRWWPTHCLARHRVAVIVPYRDRKRNLRVFLHHMHQFLRKQELDYGIYIIEQSGNGDFNRAKLLNVGYEVSKTMHDYNCFIFHDVDLIPENDQSVYACQENPYHISRCLDIYEYKPSYPTIFGGVSALTQAQMEKVNGFSNVFWGWGGEDDDMSTRVRYSGYKLVHANCSTGRYVAMKHEAQKHSQARHRLIRRSFFRIYKDGLNSLKYRVLDVVFKKLYTHVMVDLFQHTAPE</sequence>
<evidence type="ECO:0000313" key="2">
    <source>
        <dbReference type="Proteomes" id="UP000821845"/>
    </source>
</evidence>
<dbReference type="Proteomes" id="UP000821845">
    <property type="component" value="Chromosome 3"/>
</dbReference>
<reference evidence="1" key="1">
    <citation type="submission" date="2020-05" db="EMBL/GenBank/DDBJ databases">
        <title>Large-scale comparative analyses of tick genomes elucidate their genetic diversity and vector capacities.</title>
        <authorList>
            <person name="Jia N."/>
            <person name="Wang J."/>
            <person name="Shi W."/>
            <person name="Du L."/>
            <person name="Sun Y."/>
            <person name="Zhan W."/>
            <person name="Jiang J."/>
            <person name="Wang Q."/>
            <person name="Zhang B."/>
            <person name="Ji P."/>
            <person name="Sakyi L.B."/>
            <person name="Cui X."/>
            <person name="Yuan T."/>
            <person name="Jiang B."/>
            <person name="Yang W."/>
            <person name="Lam T.T.-Y."/>
            <person name="Chang Q."/>
            <person name="Ding S."/>
            <person name="Wang X."/>
            <person name="Zhu J."/>
            <person name="Ruan X."/>
            <person name="Zhao L."/>
            <person name="Wei J."/>
            <person name="Que T."/>
            <person name="Du C."/>
            <person name="Cheng J."/>
            <person name="Dai P."/>
            <person name="Han X."/>
            <person name="Huang E."/>
            <person name="Gao Y."/>
            <person name="Liu J."/>
            <person name="Shao H."/>
            <person name="Ye R."/>
            <person name="Li L."/>
            <person name="Wei W."/>
            <person name="Wang X."/>
            <person name="Wang C."/>
            <person name="Yang T."/>
            <person name="Huo Q."/>
            <person name="Li W."/>
            <person name="Guo W."/>
            <person name="Chen H."/>
            <person name="Zhou L."/>
            <person name="Ni X."/>
            <person name="Tian J."/>
            <person name="Zhou Y."/>
            <person name="Sheng Y."/>
            <person name="Liu T."/>
            <person name="Pan Y."/>
            <person name="Xia L."/>
            <person name="Li J."/>
            <person name="Zhao F."/>
            <person name="Cao W."/>
        </authorList>
    </citation>
    <scope>NUCLEOTIDE SEQUENCE</scope>
    <source>
        <strain evidence="1">Hyas-2018</strain>
    </source>
</reference>
<comment type="caution">
    <text evidence="1">The sequence shown here is derived from an EMBL/GenBank/DDBJ whole genome shotgun (WGS) entry which is preliminary data.</text>
</comment>
<evidence type="ECO:0000313" key="1">
    <source>
        <dbReference type="EMBL" id="KAH6935895.1"/>
    </source>
</evidence>
<dbReference type="EMBL" id="CM023483">
    <property type="protein sequence ID" value="KAH6935895.1"/>
    <property type="molecule type" value="Genomic_DNA"/>
</dbReference>
<keyword evidence="2" id="KW-1185">Reference proteome</keyword>
<gene>
    <name evidence="1" type="ORF">HPB50_011432</name>
</gene>
<accession>A0ACB7SMP2</accession>